<dbReference type="Gene3D" id="3.30.70.920">
    <property type="match status" value="1"/>
</dbReference>
<reference evidence="2" key="1">
    <citation type="journal article" date="2014" name="Int. J. Syst. Evol. Microbiol.">
        <title>Complete genome sequence of Corynebacterium casei LMG S-19264T (=DSM 44701T), isolated from a smear-ripened cheese.</title>
        <authorList>
            <consortium name="US DOE Joint Genome Institute (JGI-PGF)"/>
            <person name="Walter F."/>
            <person name="Albersmeier A."/>
            <person name="Kalinowski J."/>
            <person name="Ruckert C."/>
        </authorList>
    </citation>
    <scope>NUCLEOTIDE SEQUENCE</scope>
    <source>
        <strain evidence="2">CGMCC 1.15388</strain>
    </source>
</reference>
<sequence length="91" mass="9998">MVTALVMMKTEPHKIPESAQLIADIEEVDAVYSVTGKWDLVATVKTVDFEDLSEVIPAKIAKVATIYETETMVAFRTYSSQDLEAGFALGE</sequence>
<dbReference type="AlphaFoldDB" id="A0A917EQL7"/>
<dbReference type="InterPro" id="IPR019887">
    <property type="entry name" value="Tscrpt_reg_AsnC/Lrp_C"/>
</dbReference>
<evidence type="ECO:0000313" key="3">
    <source>
        <dbReference type="Proteomes" id="UP000633136"/>
    </source>
</evidence>
<dbReference type="RefSeq" id="WP_188686108.1">
    <property type="nucleotide sequence ID" value="NZ_BMIS01000013.1"/>
</dbReference>
<reference evidence="2" key="2">
    <citation type="submission" date="2020-09" db="EMBL/GenBank/DDBJ databases">
        <authorList>
            <person name="Sun Q."/>
            <person name="Zhou Y."/>
        </authorList>
    </citation>
    <scope>NUCLEOTIDE SEQUENCE</scope>
    <source>
        <strain evidence="2">CGMCC 1.15388</strain>
    </source>
</reference>
<proteinExistence type="predicted"/>
<comment type="caution">
    <text evidence="2">The sequence shown here is derived from an EMBL/GenBank/DDBJ whole genome shotgun (WGS) entry which is preliminary data.</text>
</comment>
<keyword evidence="3" id="KW-1185">Reference proteome</keyword>
<feature type="domain" description="Transcription regulator AsnC/Lrp ligand binding" evidence="1">
    <location>
        <begin position="6"/>
        <end position="77"/>
    </location>
</feature>
<dbReference type="Proteomes" id="UP000633136">
    <property type="component" value="Unassembled WGS sequence"/>
</dbReference>
<dbReference type="EMBL" id="BMIS01000013">
    <property type="protein sequence ID" value="GGE76043.1"/>
    <property type="molecule type" value="Genomic_DNA"/>
</dbReference>
<accession>A0A917EQL7</accession>
<dbReference type="Pfam" id="PF01037">
    <property type="entry name" value="AsnC_trans_reg"/>
    <property type="match status" value="1"/>
</dbReference>
<dbReference type="InterPro" id="IPR011008">
    <property type="entry name" value="Dimeric_a/b-barrel"/>
</dbReference>
<evidence type="ECO:0000313" key="2">
    <source>
        <dbReference type="EMBL" id="GGE76043.1"/>
    </source>
</evidence>
<gene>
    <name evidence="2" type="ORF">GCM10011401_24200</name>
</gene>
<name>A0A917EQL7_9MICC</name>
<dbReference type="SUPFAM" id="SSF54909">
    <property type="entry name" value="Dimeric alpha+beta barrel"/>
    <property type="match status" value="1"/>
</dbReference>
<evidence type="ECO:0000259" key="1">
    <source>
        <dbReference type="Pfam" id="PF01037"/>
    </source>
</evidence>
<organism evidence="2 3">
    <name type="scientific">Nesterenkonia cremea</name>
    <dbReference type="NCBI Taxonomy" id="1882340"/>
    <lineage>
        <taxon>Bacteria</taxon>
        <taxon>Bacillati</taxon>
        <taxon>Actinomycetota</taxon>
        <taxon>Actinomycetes</taxon>
        <taxon>Micrococcales</taxon>
        <taxon>Micrococcaceae</taxon>
        <taxon>Nesterenkonia</taxon>
    </lineage>
</organism>
<protein>
    <submittedName>
        <fullName evidence="2">Transcriptional regulator</fullName>
    </submittedName>
</protein>